<keyword evidence="2" id="KW-1185">Reference proteome</keyword>
<dbReference type="Proteomes" id="UP001375539">
    <property type="component" value="Unassembled WGS sequence"/>
</dbReference>
<proteinExistence type="predicted"/>
<gene>
    <name evidence="1" type="ORF">WKI58_05450</name>
</gene>
<comment type="caution">
    <text evidence="1">The sequence shown here is derived from an EMBL/GenBank/DDBJ whole genome shotgun (WGS) entry which is preliminary data.</text>
</comment>
<sequence length="464" mass="46410">MGKTRRHRLAAAVAVAYAAVAGSGVVAPAVAKPIAAPADFNGDGYQDLVVPSPTADVGTKRGAGAVVVLYGSRTGVSTLRKAVITQDTAGVPDAAEPQDLFGASTAFADLDKDGYSDLVVGAPDEDLAGAANAGGVTVLWGGRNGLAAASGLPVPVVKGGRYGLDVAAVRDTFGPRVLVGGYDGSIEFSGTFTRDGSVGTSQWNRDTASVAVTDYAIRHDGRAVRIITTVRVGGYSGGLVYVEPATLSDPLRIDGTTTAVGDVNGDGHDDLVVGDPDEPISGTYGHKGGQITLWYGGANGFAAAPVRITQDTAGVPGTSTRYNNFGTAVAVADLNKDGLGDIVVGVPGQTQNGQGRAGAVVVIPGKRTGTPGAGSYQISQETASVPGVSEQGDTFGSTLAVGDVRADGRIDVIIGAECEDRCNGAVWVLPGSATGPTGTGSVELTAGKLGVAGEMPQVGGFQPS</sequence>
<organism evidence="1 2">
    <name type="scientific">Streptomyces pratisoli</name>
    <dbReference type="NCBI Taxonomy" id="3139917"/>
    <lineage>
        <taxon>Bacteria</taxon>
        <taxon>Bacillati</taxon>
        <taxon>Actinomycetota</taxon>
        <taxon>Actinomycetes</taxon>
        <taxon>Kitasatosporales</taxon>
        <taxon>Streptomycetaceae</taxon>
        <taxon>Streptomyces</taxon>
    </lineage>
</organism>
<protein>
    <submittedName>
        <fullName evidence="1">FG-GAP-like repeat-containing protein</fullName>
    </submittedName>
</protein>
<name>A0ACC6QC07_9ACTN</name>
<dbReference type="EMBL" id="JBBKAI010000002">
    <property type="protein sequence ID" value="MEJ8655977.1"/>
    <property type="molecule type" value="Genomic_DNA"/>
</dbReference>
<reference evidence="1" key="1">
    <citation type="submission" date="2024-03" db="EMBL/GenBank/DDBJ databases">
        <title>Novel Streptomyces species of biotechnological and ecological value are a feature of Machair soil.</title>
        <authorList>
            <person name="Prole J.R."/>
            <person name="Goodfellow M."/>
            <person name="Allenby N."/>
            <person name="Ward A.C."/>
        </authorList>
    </citation>
    <scope>NUCLEOTIDE SEQUENCE</scope>
    <source>
        <strain evidence="1">MS1.AVA.4</strain>
    </source>
</reference>
<evidence type="ECO:0000313" key="2">
    <source>
        <dbReference type="Proteomes" id="UP001375539"/>
    </source>
</evidence>
<evidence type="ECO:0000313" key="1">
    <source>
        <dbReference type="EMBL" id="MEJ8655977.1"/>
    </source>
</evidence>
<accession>A0ACC6QC07</accession>